<dbReference type="Gene3D" id="1.20.1250.20">
    <property type="entry name" value="MFS general substrate transporter like domains"/>
    <property type="match status" value="1"/>
</dbReference>
<evidence type="ECO:0000256" key="4">
    <source>
        <dbReference type="ARBA" id="ARBA00023136"/>
    </source>
</evidence>
<feature type="transmembrane region" description="Helical" evidence="5">
    <location>
        <begin position="217"/>
        <end position="236"/>
    </location>
</feature>
<feature type="transmembrane region" description="Helical" evidence="5">
    <location>
        <begin position="177"/>
        <end position="196"/>
    </location>
</feature>
<evidence type="ECO:0000256" key="1">
    <source>
        <dbReference type="ARBA" id="ARBA00004141"/>
    </source>
</evidence>
<dbReference type="InterPro" id="IPR011701">
    <property type="entry name" value="MFS"/>
</dbReference>
<name>A0ABR3WRF3_9PEZI</name>
<feature type="transmembrane region" description="Helical" evidence="5">
    <location>
        <begin position="380"/>
        <end position="396"/>
    </location>
</feature>
<dbReference type="Proteomes" id="UP001586593">
    <property type="component" value="Unassembled WGS sequence"/>
</dbReference>
<dbReference type="Pfam" id="PF07690">
    <property type="entry name" value="MFS_1"/>
    <property type="match status" value="1"/>
</dbReference>
<evidence type="ECO:0000256" key="2">
    <source>
        <dbReference type="ARBA" id="ARBA00022692"/>
    </source>
</evidence>
<keyword evidence="3 5" id="KW-1133">Transmembrane helix</keyword>
<dbReference type="SUPFAM" id="SSF103473">
    <property type="entry name" value="MFS general substrate transporter"/>
    <property type="match status" value="1"/>
</dbReference>
<feature type="transmembrane region" description="Helical" evidence="5">
    <location>
        <begin position="147"/>
        <end position="171"/>
    </location>
</feature>
<dbReference type="InterPro" id="IPR036259">
    <property type="entry name" value="MFS_trans_sf"/>
</dbReference>
<dbReference type="InterPro" id="IPR020846">
    <property type="entry name" value="MFS_dom"/>
</dbReference>
<dbReference type="EMBL" id="JAZHXJ010000274">
    <property type="protein sequence ID" value="KAL1866128.1"/>
    <property type="molecule type" value="Genomic_DNA"/>
</dbReference>
<feature type="transmembrane region" description="Helical" evidence="5">
    <location>
        <begin position="416"/>
        <end position="438"/>
    </location>
</feature>
<feature type="transmembrane region" description="Helical" evidence="5">
    <location>
        <begin position="348"/>
        <end position="368"/>
    </location>
</feature>
<gene>
    <name evidence="7" type="ORF">VTK73DRAFT_4873</name>
</gene>
<evidence type="ECO:0000256" key="3">
    <source>
        <dbReference type="ARBA" id="ARBA00022989"/>
    </source>
</evidence>
<comment type="subcellular location">
    <subcellularLocation>
        <location evidence="1">Membrane</location>
        <topology evidence="1">Multi-pass membrane protein</topology>
    </subcellularLocation>
</comment>
<feature type="domain" description="Major facilitator superfamily (MFS) profile" evidence="6">
    <location>
        <begin position="1"/>
        <end position="479"/>
    </location>
</feature>
<evidence type="ECO:0000259" key="6">
    <source>
        <dbReference type="PROSITE" id="PS50850"/>
    </source>
</evidence>
<evidence type="ECO:0000313" key="8">
    <source>
        <dbReference type="Proteomes" id="UP001586593"/>
    </source>
</evidence>
<organism evidence="7 8">
    <name type="scientific">Phialemonium thermophilum</name>
    <dbReference type="NCBI Taxonomy" id="223376"/>
    <lineage>
        <taxon>Eukaryota</taxon>
        <taxon>Fungi</taxon>
        <taxon>Dikarya</taxon>
        <taxon>Ascomycota</taxon>
        <taxon>Pezizomycotina</taxon>
        <taxon>Sordariomycetes</taxon>
        <taxon>Sordariomycetidae</taxon>
        <taxon>Cephalothecales</taxon>
        <taxon>Cephalothecaceae</taxon>
        <taxon>Phialemonium</taxon>
    </lineage>
</organism>
<feature type="transmembrane region" description="Helical" evidence="5">
    <location>
        <begin position="112"/>
        <end position="135"/>
    </location>
</feature>
<dbReference type="Gene3D" id="1.20.1720.10">
    <property type="entry name" value="Multidrug resistance protein D"/>
    <property type="match status" value="1"/>
</dbReference>
<keyword evidence="2 5" id="KW-0812">Transmembrane</keyword>
<comment type="caution">
    <text evidence="7">The sequence shown here is derived from an EMBL/GenBank/DDBJ whole genome shotgun (WGS) entry which is preliminary data.</text>
</comment>
<dbReference type="PANTHER" id="PTHR23501">
    <property type="entry name" value="MAJOR FACILITATOR SUPERFAMILY"/>
    <property type="match status" value="1"/>
</dbReference>
<dbReference type="PANTHER" id="PTHR23501:SF201">
    <property type="entry name" value="MFS AFLATOXIN EFFLUX PUMP"/>
    <property type="match status" value="1"/>
</dbReference>
<evidence type="ECO:0000256" key="5">
    <source>
        <dbReference type="SAM" id="Phobius"/>
    </source>
</evidence>
<accession>A0ABR3WRF3</accession>
<dbReference type="PROSITE" id="PS50850">
    <property type="entry name" value="MFS"/>
    <property type="match status" value="1"/>
</dbReference>
<dbReference type="CDD" id="cd17502">
    <property type="entry name" value="MFS_Azr1_MDR_like"/>
    <property type="match status" value="1"/>
</dbReference>
<proteinExistence type="predicted"/>
<keyword evidence="8" id="KW-1185">Reference proteome</keyword>
<keyword evidence="4 5" id="KW-0472">Membrane</keyword>
<feature type="transmembrane region" description="Helical" evidence="5">
    <location>
        <begin position="248"/>
        <end position="267"/>
    </location>
</feature>
<sequence>MVSKKPFLTFRKRMSWPALNYKSIRTDEYYQYQWQDRTIIVTAVPKITTEFHSLNDIGWYGSSYLLTSCCFQLMFGKLYAEFNVKWVFLIALAIFEVGSTICAAAPNSTALIVGRAVAGLGSSGLATGAFTILTLSVPLHNRPKVTGIIGGASGIAQILAPTLGGVFTTYTTWRWCFWINLPLGAVTAVVIAVFVHPPAPPRTEQSGNKLIRALEKFDYLGTVFLFPALVCLLLALQWGGTTYAWNNWRVVLTLCVFGVCFGIWGYLQVRQGDRATIPVRMVAQRSMACALWFMFCTIGLLYVVVQFVPIWFQAIRRKSASESGVDLLAATLPQTATSLSSGFITSKIGYYVPALLCSTVATSVATGLISQFGLHTSQGYWIASLVVFGFGVGAGLQQTFLVPQVVLTGADVPRGLSLILFIQTLSGSIFSSVASNILDTGLVQELAHRAPQVNPQVVIGAGSSDLVQTLAKVYPQHAGIALALSCKYLYHTLYPPGKLPSLNECQLVQLLLLLERDLPRHYLCLFCTKLQAFEPDLETGWRGQKHEECEGFHRRLQEEGEEEDEEEDSAEGGYVRSLVPEYAGFDRLGVTFHEAHLVMNRHFYGAGHGLRIETMRRHFQLDRYFNSETWHFAGYYFPHFPLERHFPTPPGCPRLDIPVCTHLVAHVQEPRKLAGKPHSDIWRPIGYLRFNRLRDRQFRDCDAVDSCCECPTDYEVSLRGESSGTSTDKREYDLAITTYHRLGQCRTPFEKEWLWLVKEPSHRRVPNDNIVEGEVRERWLRSCEEEDDVTMGK</sequence>
<feature type="transmembrane region" description="Helical" evidence="5">
    <location>
        <begin position="288"/>
        <end position="312"/>
    </location>
</feature>
<protein>
    <recommendedName>
        <fullName evidence="6">Major facilitator superfamily (MFS) profile domain-containing protein</fullName>
    </recommendedName>
</protein>
<reference evidence="7 8" key="1">
    <citation type="journal article" date="2024" name="Commun. Biol.">
        <title>Comparative genomic analysis of thermophilic fungi reveals convergent evolutionary adaptations and gene losses.</title>
        <authorList>
            <person name="Steindorff A.S."/>
            <person name="Aguilar-Pontes M.V."/>
            <person name="Robinson A.J."/>
            <person name="Andreopoulos B."/>
            <person name="LaButti K."/>
            <person name="Kuo A."/>
            <person name="Mondo S."/>
            <person name="Riley R."/>
            <person name="Otillar R."/>
            <person name="Haridas S."/>
            <person name="Lipzen A."/>
            <person name="Grimwood J."/>
            <person name="Schmutz J."/>
            <person name="Clum A."/>
            <person name="Reid I.D."/>
            <person name="Moisan M.C."/>
            <person name="Butler G."/>
            <person name="Nguyen T.T.M."/>
            <person name="Dewar K."/>
            <person name="Conant G."/>
            <person name="Drula E."/>
            <person name="Henrissat B."/>
            <person name="Hansel C."/>
            <person name="Singer S."/>
            <person name="Hutchinson M.I."/>
            <person name="de Vries R.P."/>
            <person name="Natvig D.O."/>
            <person name="Powell A.J."/>
            <person name="Tsang A."/>
            <person name="Grigoriev I.V."/>
        </authorList>
    </citation>
    <scope>NUCLEOTIDE SEQUENCE [LARGE SCALE GENOMIC DNA]</scope>
    <source>
        <strain evidence="7 8">ATCC 24622</strain>
    </source>
</reference>
<feature type="transmembrane region" description="Helical" evidence="5">
    <location>
        <begin position="87"/>
        <end position="106"/>
    </location>
</feature>
<evidence type="ECO:0000313" key="7">
    <source>
        <dbReference type="EMBL" id="KAL1866128.1"/>
    </source>
</evidence>